<keyword evidence="6 15" id="KW-0645">Protease</keyword>
<evidence type="ECO:0000313" key="18">
    <source>
        <dbReference type="Proteomes" id="UP000799118"/>
    </source>
</evidence>
<dbReference type="PANTHER" id="PTHR14218">
    <property type="entry name" value="PROTEASE S8 TRIPEPTIDYL PEPTIDASE I CLN2"/>
    <property type="match status" value="1"/>
</dbReference>
<keyword evidence="14" id="KW-0325">Glycoprotein</keyword>
<evidence type="ECO:0000313" key="17">
    <source>
        <dbReference type="EMBL" id="KAE9404804.1"/>
    </source>
</evidence>
<dbReference type="EMBL" id="ML769413">
    <property type="protein sequence ID" value="KAE9404804.1"/>
    <property type="molecule type" value="Genomic_DNA"/>
</dbReference>
<keyword evidence="8" id="KW-0732">Signal</keyword>
<feature type="binding site" evidence="15">
    <location>
        <position position="424"/>
    </location>
    <ligand>
        <name>Ca(2+)</name>
        <dbReference type="ChEBI" id="CHEBI:29108"/>
    </ligand>
</feature>
<dbReference type="InterPro" id="IPR015366">
    <property type="entry name" value="S53_propep"/>
</dbReference>
<evidence type="ECO:0000256" key="12">
    <source>
        <dbReference type="ARBA" id="ARBA00023026"/>
    </source>
</evidence>
<evidence type="ECO:0000256" key="3">
    <source>
        <dbReference type="ARBA" id="ARBA00004239"/>
    </source>
</evidence>
<feature type="active site" description="Charge relay system" evidence="15">
    <location>
        <position position="381"/>
    </location>
</feature>
<reference evidence="17" key="1">
    <citation type="journal article" date="2019" name="Environ. Microbiol.">
        <title>Fungal ecological strategies reflected in gene transcription - a case study of two litter decomposers.</title>
        <authorList>
            <person name="Barbi F."/>
            <person name="Kohler A."/>
            <person name="Barry K."/>
            <person name="Baskaran P."/>
            <person name="Daum C."/>
            <person name="Fauchery L."/>
            <person name="Ihrmark K."/>
            <person name="Kuo A."/>
            <person name="LaButti K."/>
            <person name="Lipzen A."/>
            <person name="Morin E."/>
            <person name="Grigoriev I.V."/>
            <person name="Henrissat B."/>
            <person name="Lindahl B."/>
            <person name="Martin F."/>
        </authorList>
    </citation>
    <scope>NUCLEOTIDE SEQUENCE</scope>
    <source>
        <strain evidence="17">JB14</strain>
    </source>
</reference>
<sequence length="464" mass="48921">MLDTKYHVWTHVTSGESIVRTTSYSLPIHLHDHIEVVQPTTTFARLKSVKTTIHSFDKGSGQIVAQTNTPIVSASGISVDPSCNTTITVTCLKELYNASGVVPSATINNSFGITGYLDQFANFQDLQSFYALEVPEAVNTSFTVVSVAGGLNNQTLSEAGTEADLDVEFGFGLTFPINGTFYTTAGSPPFIPDLVTPEDDNEPYLTWLDFILAQDDIPLVITTSYADDEQTVPESFAKRACAGFAQLGARGVTLTFGSGDGGVGDGDSDPATQICITNDGTNRTQFLPLFPASCPYITSVGGTVNIPEIAVDFSGGGFSNYFARPSYQDAAVAAFFEDHFPNGTYAGLFNPNGRAIPDVSAQADRFLVVIAGEQGLIGGTSAATPTFASFVALLNDARLKAGLPSLGFLNPLFYSTAISGFNDITEGNNPGCGTEGFNATIGWDPVTGLGTPDFGKLLSLVVTS</sequence>
<feature type="active site" description="Charge relay system" evidence="15">
    <location>
        <position position="162"/>
    </location>
</feature>
<feature type="active site" description="Charge relay system" evidence="15">
    <location>
        <position position="166"/>
    </location>
</feature>
<protein>
    <recommendedName>
        <fullName evidence="4">tripeptidyl-peptidase II</fullName>
        <ecNumber evidence="4">3.4.14.10</ecNumber>
    </recommendedName>
</protein>
<comment type="subcellular location">
    <subcellularLocation>
        <location evidence="3">Secreted</location>
        <location evidence="3">Extracellular space</location>
    </subcellularLocation>
</comment>
<dbReference type="EC" id="3.4.14.10" evidence="4"/>
<dbReference type="AlphaFoldDB" id="A0A6A4I7L9"/>
<feature type="binding site" evidence="15">
    <location>
        <position position="444"/>
    </location>
    <ligand>
        <name>Ca(2+)</name>
        <dbReference type="ChEBI" id="CHEBI:29108"/>
    </ligand>
</feature>
<gene>
    <name evidence="17" type="ORF">BT96DRAFT_916499</name>
</gene>
<evidence type="ECO:0000256" key="7">
    <source>
        <dbReference type="ARBA" id="ARBA00022723"/>
    </source>
</evidence>
<evidence type="ECO:0000256" key="9">
    <source>
        <dbReference type="ARBA" id="ARBA00022801"/>
    </source>
</evidence>
<evidence type="ECO:0000256" key="15">
    <source>
        <dbReference type="PROSITE-ProRule" id="PRU01032"/>
    </source>
</evidence>
<feature type="binding site" evidence="15">
    <location>
        <position position="442"/>
    </location>
    <ligand>
        <name>Ca(2+)</name>
        <dbReference type="ChEBI" id="CHEBI:29108"/>
    </ligand>
</feature>
<accession>A0A6A4I7L9</accession>
<evidence type="ECO:0000256" key="4">
    <source>
        <dbReference type="ARBA" id="ARBA00012462"/>
    </source>
</evidence>
<dbReference type="OrthoDB" id="409122at2759"/>
<dbReference type="GO" id="GO:0005576">
    <property type="term" value="C:extracellular region"/>
    <property type="evidence" value="ECO:0007669"/>
    <property type="project" value="UniProtKB-SubCell"/>
</dbReference>
<dbReference type="InterPro" id="IPR050819">
    <property type="entry name" value="Tripeptidyl-peptidase_I"/>
</dbReference>
<dbReference type="InterPro" id="IPR036852">
    <property type="entry name" value="Peptidase_S8/S53_dom_sf"/>
</dbReference>
<keyword evidence="9 15" id="KW-0378">Hydrolase</keyword>
<dbReference type="Proteomes" id="UP000799118">
    <property type="component" value="Unassembled WGS sequence"/>
</dbReference>
<dbReference type="GO" id="GO:0006508">
    <property type="term" value="P:proteolysis"/>
    <property type="evidence" value="ECO:0007669"/>
    <property type="project" value="UniProtKB-KW"/>
</dbReference>
<dbReference type="GO" id="GO:0004252">
    <property type="term" value="F:serine-type endopeptidase activity"/>
    <property type="evidence" value="ECO:0007669"/>
    <property type="project" value="UniProtKB-UniRule"/>
</dbReference>
<evidence type="ECO:0000256" key="13">
    <source>
        <dbReference type="ARBA" id="ARBA00023145"/>
    </source>
</evidence>
<keyword evidence="18" id="KW-1185">Reference proteome</keyword>
<evidence type="ECO:0000256" key="6">
    <source>
        <dbReference type="ARBA" id="ARBA00022670"/>
    </source>
</evidence>
<dbReference type="Gene3D" id="3.40.50.200">
    <property type="entry name" value="Peptidase S8/S53 domain"/>
    <property type="match status" value="1"/>
</dbReference>
<evidence type="ECO:0000256" key="11">
    <source>
        <dbReference type="ARBA" id="ARBA00022837"/>
    </source>
</evidence>
<keyword evidence="12" id="KW-0843">Virulence</keyword>
<keyword evidence="5" id="KW-0964">Secreted</keyword>
<name>A0A6A4I7L9_9AGAR</name>
<dbReference type="CDD" id="cd04056">
    <property type="entry name" value="Peptidases_S53"/>
    <property type="match status" value="1"/>
</dbReference>
<keyword evidence="13" id="KW-0865">Zymogen</keyword>
<evidence type="ECO:0000256" key="1">
    <source>
        <dbReference type="ARBA" id="ARBA00001910"/>
    </source>
</evidence>
<feature type="domain" description="Peptidase S53" evidence="16">
    <location>
        <begin position="86"/>
        <end position="464"/>
    </location>
</feature>
<evidence type="ECO:0000256" key="10">
    <source>
        <dbReference type="ARBA" id="ARBA00022825"/>
    </source>
</evidence>
<evidence type="ECO:0000256" key="2">
    <source>
        <dbReference type="ARBA" id="ARBA00002451"/>
    </source>
</evidence>
<feature type="binding site" evidence="15">
    <location>
        <position position="423"/>
    </location>
    <ligand>
        <name>Ca(2+)</name>
        <dbReference type="ChEBI" id="CHEBI:29108"/>
    </ligand>
</feature>
<dbReference type="PANTHER" id="PTHR14218:SF15">
    <property type="entry name" value="TRIPEPTIDYL-PEPTIDASE 1"/>
    <property type="match status" value="1"/>
</dbReference>
<proteinExistence type="predicted"/>
<evidence type="ECO:0000256" key="5">
    <source>
        <dbReference type="ARBA" id="ARBA00022525"/>
    </source>
</evidence>
<comment type="catalytic activity">
    <reaction evidence="1">
        <text>Release of an N-terminal tripeptide from a polypeptide.</text>
        <dbReference type="EC" id="3.4.14.10"/>
    </reaction>
</comment>
<keyword evidence="7 15" id="KW-0479">Metal-binding</keyword>
<comment type="cofactor">
    <cofactor evidence="15">
        <name>Ca(2+)</name>
        <dbReference type="ChEBI" id="CHEBI:29108"/>
    </cofactor>
    <text evidence="15">Binds 1 Ca(2+) ion per subunit.</text>
</comment>
<dbReference type="PROSITE" id="PS51695">
    <property type="entry name" value="SEDOLISIN"/>
    <property type="match status" value="1"/>
</dbReference>
<keyword evidence="10 15" id="KW-0720">Serine protease</keyword>
<keyword evidence="11 15" id="KW-0106">Calcium</keyword>
<dbReference type="GO" id="GO:0046872">
    <property type="term" value="F:metal ion binding"/>
    <property type="evidence" value="ECO:0007669"/>
    <property type="project" value="UniProtKB-UniRule"/>
</dbReference>
<dbReference type="SUPFAM" id="SSF54897">
    <property type="entry name" value="Protease propeptides/inhibitors"/>
    <property type="match status" value="1"/>
</dbReference>
<comment type="function">
    <text evidence="2">Secreted tripeptidyl-peptidase which degrades proteins at acidic pHs and is involved in virulence.</text>
</comment>
<evidence type="ECO:0000259" key="16">
    <source>
        <dbReference type="PROSITE" id="PS51695"/>
    </source>
</evidence>
<dbReference type="GO" id="GO:0008240">
    <property type="term" value="F:tripeptidyl-peptidase activity"/>
    <property type="evidence" value="ECO:0007669"/>
    <property type="project" value="UniProtKB-EC"/>
</dbReference>
<evidence type="ECO:0000256" key="14">
    <source>
        <dbReference type="ARBA" id="ARBA00023180"/>
    </source>
</evidence>
<dbReference type="InterPro" id="IPR030400">
    <property type="entry name" value="Sedolisin_dom"/>
</dbReference>
<dbReference type="SUPFAM" id="SSF52743">
    <property type="entry name" value="Subtilisin-like"/>
    <property type="match status" value="1"/>
</dbReference>
<organism evidence="17 18">
    <name type="scientific">Gymnopus androsaceus JB14</name>
    <dbReference type="NCBI Taxonomy" id="1447944"/>
    <lineage>
        <taxon>Eukaryota</taxon>
        <taxon>Fungi</taxon>
        <taxon>Dikarya</taxon>
        <taxon>Basidiomycota</taxon>
        <taxon>Agaricomycotina</taxon>
        <taxon>Agaricomycetes</taxon>
        <taxon>Agaricomycetidae</taxon>
        <taxon>Agaricales</taxon>
        <taxon>Marasmiineae</taxon>
        <taxon>Omphalotaceae</taxon>
        <taxon>Gymnopus</taxon>
    </lineage>
</organism>
<evidence type="ECO:0000256" key="8">
    <source>
        <dbReference type="ARBA" id="ARBA00022729"/>
    </source>
</evidence>
<dbReference type="Pfam" id="PF09286">
    <property type="entry name" value="Pro-kuma_activ"/>
    <property type="match status" value="1"/>
</dbReference>
<dbReference type="FunFam" id="3.40.50.200:FF:000015">
    <property type="entry name" value="Tripeptidyl peptidase A"/>
    <property type="match status" value="1"/>
</dbReference>